<feature type="binding site" evidence="12">
    <location>
        <position position="296"/>
    </location>
    <ligand>
        <name>Mg(2+)</name>
        <dbReference type="ChEBI" id="CHEBI:18420"/>
    </ligand>
</feature>
<dbReference type="Proteomes" id="UP000235672">
    <property type="component" value="Unassembled WGS sequence"/>
</dbReference>
<dbReference type="HAMAP" id="MF_00318">
    <property type="entry name" value="Enolase"/>
    <property type="match status" value="1"/>
</dbReference>
<dbReference type="InterPro" id="IPR036849">
    <property type="entry name" value="Enolase-like_C_sf"/>
</dbReference>
<dbReference type="EC" id="4.2.1.11" evidence="3"/>
<evidence type="ECO:0000256" key="1">
    <source>
        <dbReference type="ARBA" id="ARBA00005031"/>
    </source>
</evidence>
<keyword evidence="6" id="KW-0324">Glycolysis</keyword>
<evidence type="ECO:0000256" key="5">
    <source>
        <dbReference type="ARBA" id="ARBA00022842"/>
    </source>
</evidence>
<evidence type="ECO:0000256" key="11">
    <source>
        <dbReference type="PIRSR" id="PIRSR001400-2"/>
    </source>
</evidence>
<evidence type="ECO:0000259" key="13">
    <source>
        <dbReference type="SMART" id="SM01192"/>
    </source>
</evidence>
<dbReference type="PRINTS" id="PR00148">
    <property type="entry name" value="ENOLASE"/>
</dbReference>
<feature type="binding site" evidence="11">
    <location>
        <position position="402"/>
    </location>
    <ligand>
        <name>substrate</name>
    </ligand>
</feature>
<dbReference type="CDD" id="cd03313">
    <property type="entry name" value="enolase"/>
    <property type="match status" value="1"/>
</dbReference>
<feature type="domain" description="Enolase C-terminal TIM barrel" evidence="13">
    <location>
        <begin position="147"/>
        <end position="442"/>
    </location>
</feature>
<dbReference type="UniPathway" id="UPA00109">
    <property type="reaction ID" value="UER00187"/>
</dbReference>
<keyword evidence="5 12" id="KW-0460">Magnesium</keyword>
<dbReference type="Pfam" id="PF00113">
    <property type="entry name" value="Enolase_C"/>
    <property type="match status" value="1"/>
</dbReference>
<dbReference type="STRING" id="1745343.A0A2J6QP17"/>
<dbReference type="InterPro" id="IPR000941">
    <property type="entry name" value="Enolase"/>
</dbReference>
<proteinExistence type="inferred from homology"/>
<comment type="cofactor">
    <cofactor evidence="12">
        <name>Mg(2+)</name>
        <dbReference type="ChEBI" id="CHEBI:18420"/>
    </cofactor>
    <text evidence="12">Mg(2+) is required for catalysis and for stabilizing the dimer.</text>
</comment>
<feature type="active site" description="Proton donor" evidence="10">
    <location>
        <position position="215"/>
    </location>
</feature>
<dbReference type="SMART" id="SM01192">
    <property type="entry name" value="Enolase_C"/>
    <property type="match status" value="1"/>
</dbReference>
<dbReference type="PANTHER" id="PTHR11902">
    <property type="entry name" value="ENOLASE"/>
    <property type="match status" value="1"/>
</dbReference>
<evidence type="ECO:0000313" key="15">
    <source>
        <dbReference type="EMBL" id="PMD28015.1"/>
    </source>
</evidence>
<gene>
    <name evidence="15" type="ORF">NA56DRAFT_616105</name>
</gene>
<dbReference type="GO" id="GO:0000287">
    <property type="term" value="F:magnesium ion binding"/>
    <property type="evidence" value="ECO:0007669"/>
    <property type="project" value="InterPro"/>
</dbReference>
<evidence type="ECO:0000313" key="16">
    <source>
        <dbReference type="Proteomes" id="UP000235672"/>
    </source>
</evidence>
<dbReference type="SFLD" id="SFLDG00178">
    <property type="entry name" value="enolase"/>
    <property type="match status" value="1"/>
</dbReference>
<dbReference type="InterPro" id="IPR029017">
    <property type="entry name" value="Enolase-like_N"/>
</dbReference>
<dbReference type="GO" id="GO:0000015">
    <property type="term" value="C:phosphopyruvate hydratase complex"/>
    <property type="evidence" value="ECO:0007669"/>
    <property type="project" value="InterPro"/>
</dbReference>
<evidence type="ECO:0000259" key="14">
    <source>
        <dbReference type="SMART" id="SM01193"/>
    </source>
</evidence>
<feature type="active site" description="Proton acceptor" evidence="10">
    <location>
        <position position="351"/>
    </location>
</feature>
<dbReference type="SMART" id="SM01193">
    <property type="entry name" value="Enolase_N"/>
    <property type="match status" value="1"/>
</dbReference>
<dbReference type="OrthoDB" id="1739814at2759"/>
<keyword evidence="12" id="KW-0479">Metal-binding</keyword>
<evidence type="ECO:0000256" key="10">
    <source>
        <dbReference type="PIRSR" id="PIRSR001400-1"/>
    </source>
</evidence>
<comment type="similarity">
    <text evidence="2">Belongs to the enolase family.</text>
</comment>
<dbReference type="SFLD" id="SFLDF00002">
    <property type="entry name" value="enolase"/>
    <property type="match status" value="1"/>
</dbReference>
<evidence type="ECO:0000256" key="12">
    <source>
        <dbReference type="PIRSR" id="PIRSR001400-3"/>
    </source>
</evidence>
<dbReference type="EMBL" id="KZ613465">
    <property type="protein sequence ID" value="PMD28015.1"/>
    <property type="molecule type" value="Genomic_DNA"/>
</dbReference>
<evidence type="ECO:0000256" key="8">
    <source>
        <dbReference type="ARBA" id="ARBA00032132"/>
    </source>
</evidence>
<feature type="binding site" evidence="11">
    <location>
        <position position="163"/>
    </location>
    <ligand>
        <name>substrate</name>
    </ligand>
</feature>
<feature type="binding site" evidence="11">
    <location>
        <position position="172"/>
    </location>
    <ligand>
        <name>substrate</name>
    </ligand>
</feature>
<dbReference type="NCBIfam" id="TIGR01060">
    <property type="entry name" value="eno"/>
    <property type="match status" value="1"/>
</dbReference>
<evidence type="ECO:0000256" key="4">
    <source>
        <dbReference type="ARBA" id="ARBA00017068"/>
    </source>
</evidence>
<feature type="domain" description="Enolase N-terminal" evidence="14">
    <location>
        <begin position="5"/>
        <end position="137"/>
    </location>
</feature>
<sequence>MPSYITSITAAQRLDSRGNPTVQVRLTTDKGTFTGLVPSGASTGIHEALELRDTSSTAYGGKGVKQAVLNVTNTIAPALIARYFDVETQLKEIDAFMCDLDGTKGKKKLGANAILGVSMACARAGAASLKIPLYEHLRLESGSLEAPYILPVPFFNVLNGGVHSGNTMAFQEIMLAPTGAQSITEAVQMGAETYHALKTVITKKFGPSATGIGDEGGFAPPISKPSEALDLLTEAVEKAGYTGKIQFAMDPASSEFFREANYNLGIKDKTSTKLTPDGLADLYRELIQKYPIVLLEDPFAEDDWSSWSGFMQKGKSLERMPEIVGDDLTVTNVERVKEAQEKGACNGLLLKINQIGTVSEAIAAANLAFSYGWGVFVSHRSGETTDDFIADLTVGLRTGHLKTGAPARGERVVKYNRLMDIEDELKARGEEVKYAGVDFRTAHGKVADSKIPFNVYGY</sequence>
<feature type="binding site" evidence="12">
    <location>
        <position position="326"/>
    </location>
    <ligand>
        <name>Mg(2+)</name>
        <dbReference type="ChEBI" id="CHEBI:18420"/>
    </ligand>
</feature>
<name>A0A2J6QP17_9HELO</name>
<organism evidence="15 16">
    <name type="scientific">Hyaloscypha hepaticicola</name>
    <dbReference type="NCBI Taxonomy" id="2082293"/>
    <lineage>
        <taxon>Eukaryota</taxon>
        <taxon>Fungi</taxon>
        <taxon>Dikarya</taxon>
        <taxon>Ascomycota</taxon>
        <taxon>Pezizomycotina</taxon>
        <taxon>Leotiomycetes</taxon>
        <taxon>Helotiales</taxon>
        <taxon>Hyaloscyphaceae</taxon>
        <taxon>Hyaloscypha</taxon>
    </lineage>
</organism>
<comment type="catalytic activity">
    <reaction evidence="9">
        <text>(2R)-2-phosphoglycerate = phosphoenolpyruvate + H2O</text>
        <dbReference type="Rhea" id="RHEA:10164"/>
        <dbReference type="ChEBI" id="CHEBI:15377"/>
        <dbReference type="ChEBI" id="CHEBI:58289"/>
        <dbReference type="ChEBI" id="CHEBI:58702"/>
        <dbReference type="EC" id="4.2.1.11"/>
    </reaction>
</comment>
<dbReference type="SUPFAM" id="SSF54826">
    <property type="entry name" value="Enolase N-terminal domain-like"/>
    <property type="match status" value="1"/>
</dbReference>
<evidence type="ECO:0000256" key="3">
    <source>
        <dbReference type="ARBA" id="ARBA00012058"/>
    </source>
</evidence>
<feature type="binding site" evidence="12">
    <location>
        <position position="250"/>
    </location>
    <ligand>
        <name>Mg(2+)</name>
        <dbReference type="ChEBI" id="CHEBI:18420"/>
    </ligand>
</feature>
<dbReference type="AlphaFoldDB" id="A0A2J6QP17"/>
<keyword evidence="7" id="KW-0456">Lyase</keyword>
<dbReference type="Pfam" id="PF03952">
    <property type="entry name" value="Enolase_N"/>
    <property type="match status" value="1"/>
</dbReference>
<dbReference type="PIRSF" id="PIRSF001400">
    <property type="entry name" value="Enolase"/>
    <property type="match status" value="1"/>
</dbReference>
<dbReference type="InterPro" id="IPR020809">
    <property type="entry name" value="Enolase_CS"/>
</dbReference>
<dbReference type="PROSITE" id="PS00164">
    <property type="entry name" value="ENOLASE"/>
    <property type="match status" value="1"/>
</dbReference>
<evidence type="ECO:0000256" key="2">
    <source>
        <dbReference type="ARBA" id="ARBA00009604"/>
    </source>
</evidence>
<keyword evidence="16" id="KW-1185">Reference proteome</keyword>
<protein>
    <recommendedName>
        <fullName evidence="4">Enolase</fullName>
        <ecNumber evidence="3">4.2.1.11</ecNumber>
    </recommendedName>
    <alternativeName>
        <fullName evidence="8">2-phosphoglycerate dehydratase</fullName>
    </alternativeName>
</protein>
<accession>A0A2J6QP17</accession>
<dbReference type="SFLD" id="SFLDS00001">
    <property type="entry name" value="Enolase"/>
    <property type="match status" value="1"/>
</dbReference>
<feature type="binding site" evidence="11">
    <location>
        <begin position="378"/>
        <end position="381"/>
    </location>
    <ligand>
        <name>substrate</name>
    </ligand>
</feature>
<reference evidence="15 16" key="1">
    <citation type="submission" date="2016-05" db="EMBL/GenBank/DDBJ databases">
        <title>A degradative enzymes factory behind the ericoid mycorrhizal symbiosis.</title>
        <authorList>
            <consortium name="DOE Joint Genome Institute"/>
            <person name="Martino E."/>
            <person name="Morin E."/>
            <person name="Grelet G."/>
            <person name="Kuo A."/>
            <person name="Kohler A."/>
            <person name="Daghino S."/>
            <person name="Barry K."/>
            <person name="Choi C."/>
            <person name="Cichocki N."/>
            <person name="Clum A."/>
            <person name="Copeland A."/>
            <person name="Hainaut M."/>
            <person name="Haridas S."/>
            <person name="Labutti K."/>
            <person name="Lindquist E."/>
            <person name="Lipzen A."/>
            <person name="Khouja H.-R."/>
            <person name="Murat C."/>
            <person name="Ohm R."/>
            <person name="Olson A."/>
            <person name="Spatafora J."/>
            <person name="Veneault-Fourrey C."/>
            <person name="Henrissat B."/>
            <person name="Grigoriev I."/>
            <person name="Martin F."/>
            <person name="Perotto S."/>
        </authorList>
    </citation>
    <scope>NUCLEOTIDE SEQUENCE [LARGE SCALE GENOMIC DNA]</scope>
    <source>
        <strain evidence="15 16">UAMH 7357</strain>
    </source>
</reference>
<evidence type="ECO:0000256" key="6">
    <source>
        <dbReference type="ARBA" id="ARBA00023152"/>
    </source>
</evidence>
<dbReference type="SUPFAM" id="SSF51604">
    <property type="entry name" value="Enolase C-terminal domain-like"/>
    <property type="match status" value="1"/>
</dbReference>
<dbReference type="Gene3D" id="3.20.20.120">
    <property type="entry name" value="Enolase-like C-terminal domain"/>
    <property type="match status" value="1"/>
</dbReference>
<dbReference type="InterPro" id="IPR020810">
    <property type="entry name" value="Enolase_C"/>
</dbReference>
<comment type="pathway">
    <text evidence="1">Carbohydrate degradation; glycolysis; pyruvate from D-glyceraldehyde 3-phosphate: step 4/5.</text>
</comment>
<feature type="binding site" evidence="11">
    <location>
        <position position="296"/>
    </location>
    <ligand>
        <name>substrate</name>
    </ligand>
</feature>
<evidence type="ECO:0000256" key="9">
    <source>
        <dbReference type="ARBA" id="ARBA00048333"/>
    </source>
</evidence>
<dbReference type="PANTHER" id="PTHR11902:SF6">
    <property type="entry name" value="ENOLASE"/>
    <property type="match status" value="1"/>
</dbReference>
<dbReference type="InterPro" id="IPR020811">
    <property type="entry name" value="Enolase_N"/>
</dbReference>
<dbReference type="GO" id="GO:0004634">
    <property type="term" value="F:phosphopyruvate hydratase activity"/>
    <property type="evidence" value="ECO:0007669"/>
    <property type="project" value="UniProtKB-EC"/>
</dbReference>
<dbReference type="GO" id="GO:0006096">
    <property type="term" value="P:glycolytic process"/>
    <property type="evidence" value="ECO:0007669"/>
    <property type="project" value="UniProtKB-UniPathway"/>
</dbReference>
<dbReference type="Gene3D" id="3.30.390.10">
    <property type="entry name" value="Enolase-like, N-terminal domain"/>
    <property type="match status" value="1"/>
</dbReference>
<evidence type="ECO:0000256" key="7">
    <source>
        <dbReference type="ARBA" id="ARBA00023239"/>
    </source>
</evidence>
<feature type="binding site" evidence="11">
    <location>
        <position position="326"/>
    </location>
    <ligand>
        <name>substrate</name>
    </ligand>
</feature>